<dbReference type="Proteomes" id="UP000018467">
    <property type="component" value="Unassembled WGS sequence"/>
</dbReference>
<dbReference type="GO" id="GO:0060061">
    <property type="term" value="P:Spemann organizer formation"/>
    <property type="evidence" value="ECO:0007669"/>
    <property type="project" value="Ensembl"/>
</dbReference>
<dbReference type="AlphaFoldDB" id="W5KDZ7"/>
<accession>W5KDZ7</accession>
<dbReference type="Bgee" id="ENSAMXG00000005676">
    <property type="expression patterns" value="Expressed in testis and 14 other cell types or tissues"/>
</dbReference>
<evidence type="ECO:0000313" key="8">
    <source>
        <dbReference type="Ensembl" id="ENSAMXP00000005808.2"/>
    </source>
</evidence>
<evidence type="ECO:0000256" key="3">
    <source>
        <dbReference type="ARBA" id="ARBA00013465"/>
    </source>
</evidence>
<keyword evidence="4" id="KW-0217">Developmental protein</keyword>
<feature type="compositionally biased region" description="Basic and acidic residues" evidence="7">
    <location>
        <begin position="166"/>
        <end position="178"/>
    </location>
</feature>
<dbReference type="PANTHER" id="PTHR14482:SF0">
    <property type="entry name" value="PROTEIN CUSTOS"/>
    <property type="match status" value="1"/>
</dbReference>
<feature type="compositionally biased region" description="Basic and acidic residues" evidence="7">
    <location>
        <begin position="216"/>
        <end position="232"/>
    </location>
</feature>
<dbReference type="HOGENOM" id="CLU_092827_0_0_1"/>
<feature type="region of interest" description="Disordered" evidence="7">
    <location>
        <begin position="1"/>
        <end position="64"/>
    </location>
</feature>
<reference evidence="9" key="1">
    <citation type="submission" date="2013-03" db="EMBL/GenBank/DDBJ databases">
        <authorList>
            <person name="Jeffery W."/>
            <person name="Warren W."/>
            <person name="Wilson R.K."/>
        </authorList>
    </citation>
    <scope>NUCLEOTIDE SEQUENCE</scope>
    <source>
        <strain evidence="9">female</strain>
    </source>
</reference>
<dbReference type="GO" id="GO:0005635">
    <property type="term" value="C:nuclear envelope"/>
    <property type="evidence" value="ECO:0007669"/>
    <property type="project" value="UniProtKB-SubCell"/>
</dbReference>
<feature type="compositionally biased region" description="Basic residues" evidence="7">
    <location>
        <begin position="233"/>
        <end position="242"/>
    </location>
</feature>
<feature type="compositionally biased region" description="Pro residues" evidence="7">
    <location>
        <begin position="123"/>
        <end position="135"/>
    </location>
</feature>
<dbReference type="PANTHER" id="PTHR14482">
    <property type="entry name" value="CHROMOSOME 12 ORF 43 HOMOLOG"/>
    <property type="match status" value="1"/>
</dbReference>
<dbReference type="InParanoid" id="W5KDZ7"/>
<comment type="subcellular location">
    <subcellularLocation>
        <location evidence="1">Nucleus envelope</location>
    </subcellularLocation>
</comment>
<dbReference type="STRING" id="7994.ENSAMXP00000005808"/>
<evidence type="ECO:0000256" key="5">
    <source>
        <dbReference type="ARBA" id="ARBA00022687"/>
    </source>
</evidence>
<reference evidence="8" key="4">
    <citation type="submission" date="2025-09" db="UniProtKB">
        <authorList>
            <consortium name="Ensembl"/>
        </authorList>
    </citation>
    <scope>IDENTIFICATION</scope>
</reference>
<dbReference type="GeneID" id="103028543"/>
<comment type="similarity">
    <text evidence="2">Belongs to the CUSTOS family.</text>
</comment>
<sequence length="248" mass="27778">MSQADSSSEEEDTAKLREAVWSGGTGAHSTCIRDGERNGKQSNRVDPSKHEEDGNELQTTPEFRSHVAKKLGAILDSCILEVSSERPGSKQEMCKNKEEEEEEEDKGFRVFSTSLPGKWWKEPTPPPAPKRPPAPSSSDSDSEMELRLREAAVSLSDLIGPPSTENTKEKEKIVSKEEDGTENTEPEKKKKKKKKKKAPTEGTEEEDSLVKVNVDLTHKQSKHEQITEEPVTKKKKKKKKKIKLDEGE</sequence>
<dbReference type="KEGG" id="amex:103028543"/>
<dbReference type="GO" id="GO:0016055">
    <property type="term" value="P:Wnt signaling pathway"/>
    <property type="evidence" value="ECO:0007669"/>
    <property type="project" value="UniProtKB-KW"/>
</dbReference>
<organism evidence="8 9">
    <name type="scientific">Astyanax mexicanus</name>
    <name type="common">Blind cave fish</name>
    <name type="synonym">Astyanax fasciatus mexicanus</name>
    <dbReference type="NCBI Taxonomy" id="7994"/>
    <lineage>
        <taxon>Eukaryota</taxon>
        <taxon>Metazoa</taxon>
        <taxon>Chordata</taxon>
        <taxon>Craniata</taxon>
        <taxon>Vertebrata</taxon>
        <taxon>Euteleostomi</taxon>
        <taxon>Actinopterygii</taxon>
        <taxon>Neopterygii</taxon>
        <taxon>Teleostei</taxon>
        <taxon>Ostariophysi</taxon>
        <taxon>Characiformes</taxon>
        <taxon>Characoidei</taxon>
        <taxon>Acestrorhamphidae</taxon>
        <taxon>Acestrorhamphinae</taxon>
        <taxon>Astyanax</taxon>
    </lineage>
</organism>
<evidence type="ECO:0000256" key="2">
    <source>
        <dbReference type="ARBA" id="ARBA00008632"/>
    </source>
</evidence>
<keyword evidence="5" id="KW-0879">Wnt signaling pathway</keyword>
<dbReference type="eggNOG" id="ENOG502S3AI">
    <property type="taxonomic scope" value="Eukaryota"/>
</dbReference>
<evidence type="ECO:0000256" key="4">
    <source>
        <dbReference type="ARBA" id="ARBA00022473"/>
    </source>
</evidence>
<dbReference type="GO" id="GO:0030178">
    <property type="term" value="P:negative regulation of Wnt signaling pathway"/>
    <property type="evidence" value="ECO:0007669"/>
    <property type="project" value="Ensembl"/>
</dbReference>
<dbReference type="Pfam" id="PF23999">
    <property type="entry name" value="CUSTOS"/>
    <property type="match status" value="1"/>
</dbReference>
<keyword evidence="9" id="KW-1185">Reference proteome</keyword>
<dbReference type="GeneTree" id="ENSGT00390000010771"/>
<evidence type="ECO:0000313" key="9">
    <source>
        <dbReference type="Proteomes" id="UP000018467"/>
    </source>
</evidence>
<dbReference type="RefSeq" id="XP_007247195.2">
    <property type="nucleotide sequence ID" value="XM_007247133.4"/>
</dbReference>
<reference evidence="8" key="3">
    <citation type="submission" date="2025-08" db="UniProtKB">
        <authorList>
            <consortium name="Ensembl"/>
        </authorList>
    </citation>
    <scope>IDENTIFICATION</scope>
</reference>
<evidence type="ECO:0000256" key="1">
    <source>
        <dbReference type="ARBA" id="ARBA00004259"/>
    </source>
</evidence>
<name>W5KDZ7_ASTMX</name>
<dbReference type="CTD" id="288704"/>
<dbReference type="GO" id="GO:0097065">
    <property type="term" value="P:anterior head development"/>
    <property type="evidence" value="ECO:0007669"/>
    <property type="project" value="Ensembl"/>
</dbReference>
<proteinExistence type="inferred from homology"/>
<feature type="region of interest" description="Disordered" evidence="7">
    <location>
        <begin position="80"/>
        <end position="248"/>
    </location>
</feature>
<evidence type="ECO:0000256" key="7">
    <source>
        <dbReference type="SAM" id="MobiDB-lite"/>
    </source>
</evidence>
<reference evidence="9" key="2">
    <citation type="journal article" date="2014" name="Nat. Commun.">
        <title>The cavefish genome reveals candidate genes for eye loss.</title>
        <authorList>
            <person name="McGaugh S.E."/>
            <person name="Gross J.B."/>
            <person name="Aken B."/>
            <person name="Blin M."/>
            <person name="Borowsky R."/>
            <person name="Chalopin D."/>
            <person name="Hinaux H."/>
            <person name="Jeffery W.R."/>
            <person name="Keene A."/>
            <person name="Ma L."/>
            <person name="Minx P."/>
            <person name="Murphy D."/>
            <person name="O'Quin K.E."/>
            <person name="Retaux S."/>
            <person name="Rohner N."/>
            <person name="Searle S.M."/>
            <person name="Stahl B.A."/>
            <person name="Tabin C."/>
            <person name="Volff J.N."/>
            <person name="Yoshizawa M."/>
            <person name="Warren W.C."/>
        </authorList>
    </citation>
    <scope>NUCLEOTIDE SEQUENCE [LARGE SCALE GENOMIC DNA]</scope>
    <source>
        <strain evidence="9">female</strain>
    </source>
</reference>
<dbReference type="Ensembl" id="ENSAMXT00000005808.2">
    <property type="protein sequence ID" value="ENSAMXP00000005808.2"/>
    <property type="gene ID" value="ENSAMXG00000005676.2"/>
</dbReference>
<feature type="compositionally biased region" description="Basic and acidic residues" evidence="7">
    <location>
        <begin position="83"/>
        <end position="98"/>
    </location>
</feature>
<keyword evidence="6" id="KW-0539">Nucleus</keyword>
<protein>
    <recommendedName>
        <fullName evidence="3">Protein CUSTOS</fullName>
    </recommendedName>
</protein>
<evidence type="ECO:0000256" key="6">
    <source>
        <dbReference type="ARBA" id="ARBA00023242"/>
    </source>
</evidence>
<dbReference type="FunCoup" id="W5KDZ7">
    <property type="interactions" value="686"/>
</dbReference>
<dbReference type="InterPro" id="IPR026694">
    <property type="entry name" value="CUSTOS"/>
</dbReference>